<keyword evidence="3" id="KW-1185">Reference proteome</keyword>
<dbReference type="PANTHER" id="PTHR45138">
    <property type="entry name" value="REGULATORY COMPONENTS OF SENSORY TRANSDUCTION SYSTEM"/>
    <property type="match status" value="1"/>
</dbReference>
<dbReference type="EMBL" id="MZGV01000035">
    <property type="protein sequence ID" value="OPJ60097.1"/>
    <property type="molecule type" value="Genomic_DNA"/>
</dbReference>
<feature type="domain" description="GGDEF" evidence="1">
    <location>
        <begin position="226"/>
        <end position="360"/>
    </location>
</feature>
<dbReference type="Gene3D" id="3.30.450.40">
    <property type="match status" value="1"/>
</dbReference>
<comment type="caution">
    <text evidence="2">The sequence shown here is derived from an EMBL/GenBank/DDBJ whole genome shotgun (WGS) entry which is preliminary data.</text>
</comment>
<dbReference type="FunFam" id="3.30.70.270:FF:000001">
    <property type="entry name" value="Diguanylate cyclase domain protein"/>
    <property type="match status" value="1"/>
</dbReference>
<evidence type="ECO:0000313" key="3">
    <source>
        <dbReference type="Proteomes" id="UP000190080"/>
    </source>
</evidence>
<evidence type="ECO:0000313" key="2">
    <source>
        <dbReference type="EMBL" id="OPJ60097.1"/>
    </source>
</evidence>
<dbReference type="STRING" id="1450648.CLORY_29580"/>
<keyword evidence="2" id="KW-0548">Nucleotidyltransferase</keyword>
<dbReference type="Proteomes" id="UP000190080">
    <property type="component" value="Unassembled WGS sequence"/>
</dbReference>
<dbReference type="Pfam" id="PF01590">
    <property type="entry name" value="GAF"/>
    <property type="match status" value="1"/>
</dbReference>
<dbReference type="InterPro" id="IPR029787">
    <property type="entry name" value="Nucleotide_cyclase"/>
</dbReference>
<dbReference type="SUPFAM" id="SSF55073">
    <property type="entry name" value="Nucleotide cyclase"/>
    <property type="match status" value="1"/>
</dbReference>
<dbReference type="EC" id="2.7.7.65" evidence="2"/>
<dbReference type="RefSeq" id="WP_079425801.1">
    <property type="nucleotide sequence ID" value="NZ_MZGV01000035.1"/>
</dbReference>
<dbReference type="InterPro" id="IPR050469">
    <property type="entry name" value="Diguanylate_Cyclase"/>
</dbReference>
<reference evidence="2 3" key="1">
    <citation type="submission" date="2017-03" db="EMBL/GenBank/DDBJ databases">
        <title>Genome sequence of Clostridium oryzae DSM 28571.</title>
        <authorList>
            <person name="Poehlein A."/>
            <person name="Daniel R."/>
        </authorList>
    </citation>
    <scope>NUCLEOTIDE SEQUENCE [LARGE SCALE GENOMIC DNA]</scope>
    <source>
        <strain evidence="2 3">DSM 28571</strain>
    </source>
</reference>
<dbReference type="InterPro" id="IPR029016">
    <property type="entry name" value="GAF-like_dom_sf"/>
</dbReference>
<dbReference type="Pfam" id="PF00990">
    <property type="entry name" value="GGDEF"/>
    <property type="match status" value="1"/>
</dbReference>
<dbReference type="InterPro" id="IPR003018">
    <property type="entry name" value="GAF"/>
</dbReference>
<protein>
    <submittedName>
        <fullName evidence="2">Diguanylate cyclase VdcA</fullName>
        <ecNumber evidence="2">2.7.7.65</ecNumber>
    </submittedName>
</protein>
<dbReference type="PANTHER" id="PTHR45138:SF9">
    <property type="entry name" value="DIGUANYLATE CYCLASE DGCM-RELATED"/>
    <property type="match status" value="1"/>
</dbReference>
<dbReference type="PROSITE" id="PS50887">
    <property type="entry name" value="GGDEF"/>
    <property type="match status" value="1"/>
</dbReference>
<keyword evidence="2" id="KW-0808">Transferase</keyword>
<dbReference type="SMART" id="SM00267">
    <property type="entry name" value="GGDEF"/>
    <property type="match status" value="1"/>
</dbReference>
<organism evidence="2 3">
    <name type="scientific">Clostridium oryzae</name>
    <dbReference type="NCBI Taxonomy" id="1450648"/>
    <lineage>
        <taxon>Bacteria</taxon>
        <taxon>Bacillati</taxon>
        <taxon>Bacillota</taxon>
        <taxon>Clostridia</taxon>
        <taxon>Eubacteriales</taxon>
        <taxon>Clostridiaceae</taxon>
        <taxon>Clostridium</taxon>
    </lineage>
</organism>
<dbReference type="CDD" id="cd01949">
    <property type="entry name" value="GGDEF"/>
    <property type="match status" value="1"/>
</dbReference>
<dbReference type="AlphaFoldDB" id="A0A1V4IKT9"/>
<dbReference type="SMART" id="SM00065">
    <property type="entry name" value="GAF"/>
    <property type="match status" value="1"/>
</dbReference>
<dbReference type="OrthoDB" id="9805474at2"/>
<dbReference type="InterPro" id="IPR000160">
    <property type="entry name" value="GGDEF_dom"/>
</dbReference>
<gene>
    <name evidence="2" type="primary">vdcA</name>
    <name evidence="2" type="ORF">CLORY_29580</name>
</gene>
<evidence type="ECO:0000259" key="1">
    <source>
        <dbReference type="PROSITE" id="PS50887"/>
    </source>
</evidence>
<dbReference type="NCBIfam" id="TIGR00254">
    <property type="entry name" value="GGDEF"/>
    <property type="match status" value="1"/>
</dbReference>
<accession>A0A1V4IKT9</accession>
<dbReference type="SUPFAM" id="SSF55781">
    <property type="entry name" value="GAF domain-like"/>
    <property type="match status" value="1"/>
</dbReference>
<name>A0A1V4IKT9_9CLOT</name>
<dbReference type="GO" id="GO:0052621">
    <property type="term" value="F:diguanylate cyclase activity"/>
    <property type="evidence" value="ECO:0007669"/>
    <property type="project" value="UniProtKB-EC"/>
</dbReference>
<dbReference type="Gene3D" id="3.30.70.270">
    <property type="match status" value="1"/>
</dbReference>
<sequence length="363" mass="42222">MVDYRQLYKKIKDEFEVYQNFTEEKLLSLTNKNIELEKNLDAMANIVEISKYINSSIEDENLISMINDMIIGILGVMYSTVYIKNGNEIEIMATNKKDKSHIYFDGDKLKLLEKDEPFVINSKSSVHGLEEENYDINIHSVIGVPIRLREKFIGYIVVEHTHFNFFNPEHIKFISAIANQIAIAIENNQLYQKIKELAVRDPLLGIYNRRYFFEEVLKYIANNKERSFAVIMVDIDFFKLANDRFGHQFGDEVLRSTSRILTESFNSNSMVARYGGEEFVIFVPEIINARDVWTEVENTRKRISENMVRFGDKHYSVTASFGVSFYPYNGTDIDSVISNADNMLYKAKQTGRNKVMMSEFSHL</sequence>
<proteinExistence type="predicted"/>
<dbReference type="InterPro" id="IPR043128">
    <property type="entry name" value="Rev_trsase/Diguanyl_cyclase"/>
</dbReference>